<keyword evidence="1" id="KW-0812">Transmembrane</keyword>
<dbReference type="KEGG" id="dpp:DICPUDRAFT_57022"/>
<feature type="transmembrane region" description="Helical" evidence="1">
    <location>
        <begin position="176"/>
        <end position="196"/>
    </location>
</feature>
<dbReference type="GeneID" id="10508655"/>
<dbReference type="OMA" id="FLYSNWT"/>
<dbReference type="EMBL" id="GL871185">
    <property type="protein sequence ID" value="EGC32588.1"/>
    <property type="molecule type" value="Genomic_DNA"/>
</dbReference>
<organism evidence="2 3">
    <name type="scientific">Dictyostelium purpureum</name>
    <name type="common">Slime mold</name>
    <dbReference type="NCBI Taxonomy" id="5786"/>
    <lineage>
        <taxon>Eukaryota</taxon>
        <taxon>Amoebozoa</taxon>
        <taxon>Evosea</taxon>
        <taxon>Eumycetozoa</taxon>
        <taxon>Dictyostelia</taxon>
        <taxon>Dictyosteliales</taxon>
        <taxon>Dictyosteliaceae</taxon>
        <taxon>Dictyostelium</taxon>
    </lineage>
</organism>
<evidence type="ECO:0000313" key="3">
    <source>
        <dbReference type="Proteomes" id="UP000001064"/>
    </source>
</evidence>
<keyword evidence="3" id="KW-1185">Reference proteome</keyword>
<accession>F0ZTZ3</accession>
<dbReference type="AlphaFoldDB" id="F0ZTZ3"/>
<dbReference type="OrthoDB" id="20572at2759"/>
<evidence type="ECO:0000313" key="2">
    <source>
        <dbReference type="EMBL" id="EGC32588.1"/>
    </source>
</evidence>
<dbReference type="RefSeq" id="XP_003290879.1">
    <property type="nucleotide sequence ID" value="XM_003290831.1"/>
</dbReference>
<evidence type="ECO:0000256" key="1">
    <source>
        <dbReference type="SAM" id="Phobius"/>
    </source>
</evidence>
<protein>
    <recommendedName>
        <fullName evidence="4">MARVEL domain-containing protein</fullName>
    </recommendedName>
</protein>
<dbReference type="Proteomes" id="UP000001064">
    <property type="component" value="Unassembled WGS sequence"/>
</dbReference>
<gene>
    <name evidence="2" type="ORF">DICPUDRAFT_57022</name>
</gene>
<dbReference type="VEuPathDB" id="AmoebaDB:DICPUDRAFT_57022"/>
<dbReference type="FunCoup" id="F0ZTZ3">
    <property type="interactions" value="743"/>
</dbReference>
<keyword evidence="1" id="KW-0472">Membrane</keyword>
<evidence type="ECO:0008006" key="4">
    <source>
        <dbReference type="Google" id="ProtNLM"/>
    </source>
</evidence>
<dbReference type="InParanoid" id="F0ZTZ3"/>
<name>F0ZTZ3_DICPU</name>
<feature type="transmembrane region" description="Helical" evidence="1">
    <location>
        <begin position="41"/>
        <end position="65"/>
    </location>
</feature>
<dbReference type="eggNOG" id="ENOG502RHE3">
    <property type="taxonomic scope" value="Eukaryota"/>
</dbReference>
<proteinExistence type="predicted"/>
<keyword evidence="1" id="KW-1133">Transmembrane helix</keyword>
<sequence length="215" mass="24977">MNINNRYDNEDNVIRQHQFHQVDNNFKIKGYSGTTFLYSNWTFSFLLVVQLVAFGFFTQGLLIFFTYDTVYDWRIPVLWGGAVFSTLTCIFISMSSFANNFRFIKIGFLSIIASLIFTLLEITLLVITKKSIIQDLKYCSEPEILVSSCIPLFGQIFCGEYIKIQCQYTTYGFKKILLSQASIALVDAFLIIFAILKLFREEKRKKNNYQLLPTE</sequence>
<reference evidence="3" key="1">
    <citation type="journal article" date="2011" name="Genome Biol.">
        <title>Comparative genomics of the social amoebae Dictyostelium discoideum and Dictyostelium purpureum.</title>
        <authorList>
            <consortium name="US DOE Joint Genome Institute (JGI-PGF)"/>
            <person name="Sucgang R."/>
            <person name="Kuo A."/>
            <person name="Tian X."/>
            <person name="Salerno W."/>
            <person name="Parikh A."/>
            <person name="Feasley C.L."/>
            <person name="Dalin E."/>
            <person name="Tu H."/>
            <person name="Huang E."/>
            <person name="Barry K."/>
            <person name="Lindquist E."/>
            <person name="Shapiro H."/>
            <person name="Bruce D."/>
            <person name="Schmutz J."/>
            <person name="Salamov A."/>
            <person name="Fey P."/>
            <person name="Gaudet P."/>
            <person name="Anjard C."/>
            <person name="Babu M.M."/>
            <person name="Basu S."/>
            <person name="Bushmanova Y."/>
            <person name="van der Wel H."/>
            <person name="Katoh-Kurasawa M."/>
            <person name="Dinh C."/>
            <person name="Coutinho P.M."/>
            <person name="Saito T."/>
            <person name="Elias M."/>
            <person name="Schaap P."/>
            <person name="Kay R.R."/>
            <person name="Henrissat B."/>
            <person name="Eichinger L."/>
            <person name="Rivero F."/>
            <person name="Putnam N.H."/>
            <person name="West C.M."/>
            <person name="Loomis W.F."/>
            <person name="Chisholm R.L."/>
            <person name="Shaulsky G."/>
            <person name="Strassmann J.E."/>
            <person name="Queller D.C."/>
            <person name="Kuspa A."/>
            <person name="Grigoriev I.V."/>
        </authorList>
    </citation>
    <scope>NUCLEOTIDE SEQUENCE [LARGE SCALE GENOMIC DNA]</scope>
    <source>
        <strain evidence="3">QSDP1</strain>
    </source>
</reference>
<feature type="transmembrane region" description="Helical" evidence="1">
    <location>
        <begin position="77"/>
        <end position="97"/>
    </location>
</feature>
<feature type="transmembrane region" description="Helical" evidence="1">
    <location>
        <begin position="103"/>
        <end position="124"/>
    </location>
</feature>